<evidence type="ECO:0000256" key="3">
    <source>
        <dbReference type="ARBA" id="ARBA00023237"/>
    </source>
</evidence>
<evidence type="ECO:0000259" key="6">
    <source>
        <dbReference type="Pfam" id="PF00593"/>
    </source>
</evidence>
<sequence length="882" mass="93629">MQAIKKVALAALLSSTVLGATSAFAAEPAAAAAPEEGTAIIVTGTRTTGLKAGDSPAPVQVLSSDLMARAGRSDINQALSLSVPSIQIQTFGNDMTAFHPSVKLRGLNPNHTLVMINGKRRHGTANVVVTNAMWTGAAAPDMGLIPMEAVEHVEVLQDGAAAQYGTDAVAGVVNLILKKKDKGGYISGSVGQYYAGDGFNYELAGNIGMAPVENMYLNLTVQHKVKDYSFRGDVDPRVVSGTTQGATLLSRFPGLTSAANYPYVNRIFGDGRMALTNMFYNMGYTGIQDIEIYSFGSYSTRTGSTFQNFRLPNVVYGQSAVVAPPAGSVASGDIPFPTGFSPLEALKETDFAWTGGVKGTFGKSTVDLSATYGKDVNKVYVVNSANAALYYDSSTATRAGYTPRDVFDGSFTASQLTVNLDATHELEVGLSEPVHLAAGGEWRRDTYALGAGEAASYYVGTGKLAGGIQSFFGYSPANASNNSRTNLSQYFDISLKPLEKWLVDGAVRHEHYSDFGDTTVFKLTSRYDFSPAVAVRGTISTGFRAPTLAEGFYSGINVGPASLSGIFAPNSAGAKALGISGLKPEKSTNLSLGLVLNPLPKLTITVDAYSIYLRDRIVQSSGFLGYSNNCRYLPGGFTPSTNLSAALAAANCSSNVIVSPSVLTALYNNGVPITSIIDTINGGQSGSLTINSFVNGLSTLTRGVDFLATYNTHAVGGRVDFSLSANYNETSIKATNAAPSNINPLQGIFDKYSKSALTDTTPKWRATFNTYWESGKFSVNLRESVYGPAKLLAQSSQKAEDYYQHVGTMFVTDLEGTFAFTRDIKFSIGANNLFGIYPDKIDAARRQEQFNVASTAYVSQYPSFSSVGINGGYYYAKLGVKF</sequence>
<proteinExistence type="inferred from homology"/>
<organism evidence="8 9">
    <name type="scientific">Novosphingobium humi</name>
    <dbReference type="NCBI Taxonomy" id="2282397"/>
    <lineage>
        <taxon>Bacteria</taxon>
        <taxon>Pseudomonadati</taxon>
        <taxon>Pseudomonadota</taxon>
        <taxon>Alphaproteobacteria</taxon>
        <taxon>Sphingomonadales</taxon>
        <taxon>Sphingomonadaceae</taxon>
        <taxon>Novosphingobium</taxon>
    </lineage>
</organism>
<dbReference type="SUPFAM" id="SSF56935">
    <property type="entry name" value="Porins"/>
    <property type="match status" value="1"/>
</dbReference>
<reference evidence="8 9" key="1">
    <citation type="submission" date="2023-02" db="EMBL/GenBank/DDBJ databases">
        <title>Genome sequence of Novosphingobium humi KACC 19094.</title>
        <authorList>
            <person name="Kim S."/>
            <person name="Heo J."/>
            <person name="Kwon S.-W."/>
        </authorList>
    </citation>
    <scope>NUCLEOTIDE SEQUENCE [LARGE SCALE GENOMIC DNA]</scope>
    <source>
        <strain evidence="8 9">KACC 19094</strain>
    </source>
</reference>
<name>A0ABY7TUM7_9SPHN</name>
<dbReference type="InterPro" id="IPR036942">
    <property type="entry name" value="Beta-barrel_TonB_sf"/>
</dbReference>
<evidence type="ECO:0000256" key="4">
    <source>
        <dbReference type="RuleBase" id="RU003357"/>
    </source>
</evidence>
<keyword evidence="2 4" id="KW-0472">Membrane</keyword>
<feature type="chain" id="PRO_5045151049" evidence="5">
    <location>
        <begin position="26"/>
        <end position="882"/>
    </location>
</feature>
<dbReference type="PANTHER" id="PTHR47234">
    <property type="match status" value="1"/>
</dbReference>
<evidence type="ECO:0000256" key="5">
    <source>
        <dbReference type="SAM" id="SignalP"/>
    </source>
</evidence>
<feature type="domain" description="TonB-dependent receptor plug" evidence="7">
    <location>
        <begin position="54"/>
        <end position="172"/>
    </location>
</feature>
<keyword evidence="5" id="KW-0732">Signal</keyword>
<keyword evidence="8" id="KW-0675">Receptor</keyword>
<gene>
    <name evidence="8" type="ORF">PQ457_13530</name>
</gene>
<dbReference type="PANTHER" id="PTHR47234:SF3">
    <property type="entry name" value="SECRETIN_TONB SHORT N-TERMINAL DOMAIN-CONTAINING PROTEIN"/>
    <property type="match status" value="1"/>
</dbReference>
<dbReference type="Pfam" id="PF07715">
    <property type="entry name" value="Plug"/>
    <property type="match status" value="1"/>
</dbReference>
<comment type="subcellular location">
    <subcellularLocation>
        <location evidence="1 4">Cell outer membrane</location>
    </subcellularLocation>
</comment>
<feature type="signal peptide" evidence="5">
    <location>
        <begin position="1"/>
        <end position="25"/>
    </location>
</feature>
<evidence type="ECO:0000259" key="7">
    <source>
        <dbReference type="Pfam" id="PF07715"/>
    </source>
</evidence>
<accession>A0ABY7TUM7</accession>
<keyword evidence="9" id="KW-1185">Reference proteome</keyword>
<evidence type="ECO:0000256" key="1">
    <source>
        <dbReference type="ARBA" id="ARBA00004442"/>
    </source>
</evidence>
<dbReference type="InterPro" id="IPR037066">
    <property type="entry name" value="Plug_dom_sf"/>
</dbReference>
<dbReference type="InterPro" id="IPR000531">
    <property type="entry name" value="Beta-barrel_TonB"/>
</dbReference>
<dbReference type="Gene3D" id="2.40.170.20">
    <property type="entry name" value="TonB-dependent receptor, beta-barrel domain"/>
    <property type="match status" value="1"/>
</dbReference>
<dbReference type="Proteomes" id="UP001218231">
    <property type="component" value="Chromosome"/>
</dbReference>
<dbReference type="InterPro" id="IPR012910">
    <property type="entry name" value="Plug_dom"/>
</dbReference>
<keyword evidence="3" id="KW-0998">Cell outer membrane</keyword>
<comment type="similarity">
    <text evidence="4">Belongs to the TonB-dependent receptor family.</text>
</comment>
<evidence type="ECO:0000313" key="9">
    <source>
        <dbReference type="Proteomes" id="UP001218231"/>
    </source>
</evidence>
<evidence type="ECO:0000313" key="8">
    <source>
        <dbReference type="EMBL" id="WCT76936.1"/>
    </source>
</evidence>
<feature type="domain" description="TonB-dependent receptor-like beta-barrel" evidence="6">
    <location>
        <begin position="344"/>
        <end position="833"/>
    </location>
</feature>
<keyword evidence="4" id="KW-0798">TonB box</keyword>
<dbReference type="RefSeq" id="WP_273617332.1">
    <property type="nucleotide sequence ID" value="NZ_CP117417.1"/>
</dbReference>
<dbReference type="Gene3D" id="2.170.130.10">
    <property type="entry name" value="TonB-dependent receptor, plug domain"/>
    <property type="match status" value="1"/>
</dbReference>
<dbReference type="EMBL" id="CP117417">
    <property type="protein sequence ID" value="WCT76936.1"/>
    <property type="molecule type" value="Genomic_DNA"/>
</dbReference>
<dbReference type="Pfam" id="PF00593">
    <property type="entry name" value="TonB_dep_Rec_b-barrel"/>
    <property type="match status" value="1"/>
</dbReference>
<protein>
    <submittedName>
        <fullName evidence="8">TonB-dependent receptor</fullName>
    </submittedName>
</protein>
<evidence type="ECO:0000256" key="2">
    <source>
        <dbReference type="ARBA" id="ARBA00023136"/>
    </source>
</evidence>